<dbReference type="UniPathway" id="UPA00253">
    <property type="reaction ID" value="UER00329"/>
</dbReference>
<keyword evidence="2 4" id="KW-0378">Hydrolase</keyword>
<feature type="binding site" evidence="4">
    <location>
        <position position="235"/>
    </location>
    <ligand>
        <name>pyridoxal 5'-phosphate</name>
        <dbReference type="ChEBI" id="CHEBI:597326"/>
    </ligand>
</feature>
<comment type="catalytic activity">
    <reaction evidence="4 6">
        <text>L-kynurenine + H2O = anthranilate + L-alanine + H(+)</text>
        <dbReference type="Rhea" id="RHEA:16813"/>
        <dbReference type="ChEBI" id="CHEBI:15377"/>
        <dbReference type="ChEBI" id="CHEBI:15378"/>
        <dbReference type="ChEBI" id="CHEBI:16567"/>
        <dbReference type="ChEBI" id="CHEBI:57959"/>
        <dbReference type="ChEBI" id="CHEBI:57972"/>
        <dbReference type="EC" id="3.7.1.3"/>
    </reaction>
</comment>
<feature type="binding site" evidence="4">
    <location>
        <position position="210"/>
    </location>
    <ligand>
        <name>pyridoxal 5'-phosphate</name>
        <dbReference type="ChEBI" id="CHEBI:597326"/>
    </ligand>
</feature>
<dbReference type="NCBIfam" id="TIGR01814">
    <property type="entry name" value="kynureninase"/>
    <property type="match status" value="1"/>
</dbReference>
<dbReference type="GO" id="GO:0043420">
    <property type="term" value="P:anthranilate metabolic process"/>
    <property type="evidence" value="ECO:0007669"/>
    <property type="project" value="TreeGrafter"/>
</dbReference>
<dbReference type="PIRSF" id="PIRSF038800">
    <property type="entry name" value="KYNU"/>
    <property type="match status" value="1"/>
</dbReference>
<comment type="catalytic activity">
    <reaction evidence="6">
        <text>3-hydroxy-L-kynurenine + H2O = 3-hydroxyanthranilate + L-alanine + H(+)</text>
        <dbReference type="Rhea" id="RHEA:25143"/>
        <dbReference type="ChEBI" id="CHEBI:15377"/>
        <dbReference type="ChEBI" id="CHEBI:15378"/>
        <dbReference type="ChEBI" id="CHEBI:36559"/>
        <dbReference type="ChEBI" id="CHEBI:57972"/>
        <dbReference type="ChEBI" id="CHEBI:58125"/>
        <dbReference type="EC" id="3.7.1.3"/>
    </reaction>
</comment>
<evidence type="ECO:0000313" key="8">
    <source>
        <dbReference type="Proteomes" id="UP000182652"/>
    </source>
</evidence>
<dbReference type="InterPro" id="IPR015421">
    <property type="entry name" value="PyrdxlP-dep_Trfase_major"/>
</dbReference>
<dbReference type="GO" id="GO:0019805">
    <property type="term" value="P:quinolinate biosynthetic process"/>
    <property type="evidence" value="ECO:0007669"/>
    <property type="project" value="UniProtKB-UniRule"/>
</dbReference>
<dbReference type="EMBL" id="FNSN01000003">
    <property type="protein sequence ID" value="SEB50622.1"/>
    <property type="molecule type" value="Genomic_DNA"/>
</dbReference>
<evidence type="ECO:0000256" key="6">
    <source>
        <dbReference type="PIRNR" id="PIRNR038800"/>
    </source>
</evidence>
<feature type="binding site" evidence="4">
    <location>
        <position position="181"/>
    </location>
    <ligand>
        <name>pyridoxal 5'-phosphate</name>
        <dbReference type="ChEBI" id="CHEBI:597326"/>
    </ligand>
</feature>
<dbReference type="InterPro" id="IPR010111">
    <property type="entry name" value="Kynureninase"/>
</dbReference>
<comment type="pathway">
    <text evidence="4 6">Cofactor biosynthesis; NAD(+) biosynthesis; quinolinate from L-kynurenine: step 2/3.</text>
</comment>
<evidence type="ECO:0000256" key="5">
    <source>
        <dbReference type="NCBIfam" id="TIGR01814"/>
    </source>
</evidence>
<evidence type="ECO:0000256" key="4">
    <source>
        <dbReference type="HAMAP-Rule" id="MF_01970"/>
    </source>
</evidence>
<dbReference type="GO" id="GO:0097053">
    <property type="term" value="P:L-kynurenine catabolic process"/>
    <property type="evidence" value="ECO:0007669"/>
    <property type="project" value="UniProtKB-UniRule"/>
</dbReference>
<dbReference type="GO" id="GO:0009435">
    <property type="term" value="P:NAD+ biosynthetic process"/>
    <property type="evidence" value="ECO:0007669"/>
    <property type="project" value="UniProtKB-UniRule"/>
</dbReference>
<evidence type="ECO:0000256" key="3">
    <source>
        <dbReference type="ARBA" id="ARBA00022898"/>
    </source>
</evidence>
<dbReference type="STRING" id="156980.SAMN04489745_0425"/>
<dbReference type="SUPFAM" id="SSF53383">
    <property type="entry name" value="PLP-dependent transferases"/>
    <property type="match status" value="1"/>
</dbReference>
<comment type="cofactor">
    <cofactor evidence="4 6">
        <name>pyridoxal 5'-phosphate</name>
        <dbReference type="ChEBI" id="CHEBI:597326"/>
    </cofactor>
</comment>
<name>A0A1H4JYB6_9MICC</name>
<feature type="binding site" evidence="4">
    <location>
        <position position="106"/>
    </location>
    <ligand>
        <name>pyridoxal 5'-phosphate</name>
        <dbReference type="ChEBI" id="CHEBI:597326"/>
    </ligand>
</feature>
<dbReference type="HAMAP" id="MF_01970">
    <property type="entry name" value="Kynureninase"/>
    <property type="match status" value="1"/>
</dbReference>
<evidence type="ECO:0000256" key="1">
    <source>
        <dbReference type="ARBA" id="ARBA00022642"/>
    </source>
</evidence>
<dbReference type="Proteomes" id="UP000182652">
    <property type="component" value="Unassembled WGS sequence"/>
</dbReference>
<dbReference type="InterPro" id="IPR015422">
    <property type="entry name" value="PyrdxlP-dep_Trfase_small"/>
</dbReference>
<accession>A0A1H4JYB6</accession>
<dbReference type="GO" id="GO:0030170">
    <property type="term" value="F:pyridoxal phosphate binding"/>
    <property type="evidence" value="ECO:0007669"/>
    <property type="project" value="UniProtKB-UniRule"/>
</dbReference>
<proteinExistence type="inferred from homology"/>
<keyword evidence="3 4" id="KW-0663">Pyridoxal phosphate</keyword>
<dbReference type="GO" id="GO:0005737">
    <property type="term" value="C:cytoplasm"/>
    <property type="evidence" value="ECO:0007669"/>
    <property type="project" value="UniProtKB-UniRule"/>
</dbReference>
<dbReference type="UniPathway" id="UPA00334">
    <property type="reaction ID" value="UER00455"/>
</dbReference>
<dbReference type="InterPro" id="IPR015424">
    <property type="entry name" value="PyrdxlP-dep_Trfase"/>
</dbReference>
<dbReference type="AlphaFoldDB" id="A0A1H4JYB6"/>
<dbReference type="Gene3D" id="3.90.1150.10">
    <property type="entry name" value="Aspartate Aminotransferase, domain 1"/>
    <property type="match status" value="1"/>
</dbReference>
<dbReference type="EC" id="3.7.1.3" evidence="4 5"/>
<dbReference type="GO" id="GO:0030429">
    <property type="term" value="F:kynureninase activity"/>
    <property type="evidence" value="ECO:0007669"/>
    <property type="project" value="UniProtKB-UniRule"/>
</dbReference>
<keyword evidence="8" id="KW-1185">Reference proteome</keyword>
<dbReference type="PANTHER" id="PTHR14084">
    <property type="entry name" value="KYNURENINASE"/>
    <property type="match status" value="1"/>
</dbReference>
<dbReference type="Gene3D" id="3.40.640.10">
    <property type="entry name" value="Type I PLP-dependent aspartate aminotransferase-like (Major domain)"/>
    <property type="match status" value="1"/>
</dbReference>
<feature type="modified residue" description="N6-(pyridoxal phosphate)lysine" evidence="4">
    <location>
        <position position="236"/>
    </location>
</feature>
<evidence type="ECO:0000256" key="2">
    <source>
        <dbReference type="ARBA" id="ARBA00022801"/>
    </source>
</evidence>
<dbReference type="PANTHER" id="PTHR14084:SF0">
    <property type="entry name" value="KYNURENINASE"/>
    <property type="match status" value="1"/>
</dbReference>
<gene>
    <name evidence="4" type="primary">kynU</name>
    <name evidence="7" type="ORF">SAMN04489745_0425</name>
</gene>
<comment type="similarity">
    <text evidence="4 6">Belongs to the kynureninase family.</text>
</comment>
<comment type="subunit">
    <text evidence="4 6">Homodimer.</text>
</comment>
<feature type="binding site" evidence="4">
    <location>
        <position position="291"/>
    </location>
    <ligand>
        <name>pyridoxal 5'-phosphate</name>
        <dbReference type="ChEBI" id="CHEBI:597326"/>
    </ligand>
</feature>
<protein>
    <recommendedName>
        <fullName evidence="4 5">Kynureninase</fullName>
        <ecNumber evidence="4 5">3.7.1.3</ecNumber>
    </recommendedName>
    <alternativeName>
        <fullName evidence="4">L-kynurenine hydrolase</fullName>
    </alternativeName>
</protein>
<feature type="binding site" evidence="4">
    <location>
        <position position="107"/>
    </location>
    <ligand>
        <name>pyridoxal 5'-phosphate</name>
        <dbReference type="ChEBI" id="CHEBI:597326"/>
    </ligand>
</feature>
<sequence length="425" mass="46507">MAVGHEWSGEITREDCERADRGDSMASFRDEFDLPDGLIYLDGNSLGVLPRGAADRCSAVLKDEWGTDLIGSWNKNHWFGLPARIGEKIGRLIGGGDGGCVATDTTSVNLYKVLGAALRLQAEDAPGRRVIVSERENFPTDLYIVSGLIDILDKGYELRLIDGPDDLDGALGADVAVVLLTQVNYRSGALWDMRATTARIHAAGALAVWDLCHSAGALPLSVADSGADFAVGCTYKYLNGGPGSPAFLWVAARHLARAESPLTGWWGHAEPFTMAPEYAPAAGIDRFLVGTQPILSLATMEVGVDLALRVDQEELRRKSLALTSLFIDLVEQRLPGHPLVLITPREEERRGSHVSFRHPEGYAVMKALIAQGVVGDYREPEVLRFGITPLYLRHVDIWDAVEVLRRVLDEELWRSPEFQLRDAVT</sequence>
<feature type="binding site" evidence="4">
    <location>
        <begin position="138"/>
        <end position="141"/>
    </location>
    <ligand>
        <name>pyridoxal 5'-phosphate</name>
        <dbReference type="ChEBI" id="CHEBI:597326"/>
    </ligand>
</feature>
<dbReference type="Pfam" id="PF22580">
    <property type="entry name" value="KYNU_C"/>
    <property type="match status" value="1"/>
</dbReference>
<keyword evidence="1 4" id="KW-0662">Pyridine nucleotide biosynthesis</keyword>
<dbReference type="GO" id="GO:0019441">
    <property type="term" value="P:L-tryptophan catabolic process to kynurenine"/>
    <property type="evidence" value="ECO:0007669"/>
    <property type="project" value="TreeGrafter"/>
</dbReference>
<feature type="binding site" evidence="4">
    <location>
        <position position="213"/>
    </location>
    <ligand>
        <name>pyridoxal 5'-phosphate</name>
        <dbReference type="ChEBI" id="CHEBI:597326"/>
    </ligand>
</feature>
<evidence type="ECO:0000313" key="7">
    <source>
        <dbReference type="EMBL" id="SEB50622.1"/>
    </source>
</evidence>
<reference evidence="7 8" key="1">
    <citation type="submission" date="2016-10" db="EMBL/GenBank/DDBJ databases">
        <authorList>
            <person name="de Groot N.N."/>
        </authorList>
    </citation>
    <scope>NUCLEOTIDE SEQUENCE [LARGE SCALE GENOMIC DNA]</scope>
    <source>
        <strain evidence="7 8">DSM 10495</strain>
    </source>
</reference>
<comment type="pathway">
    <text evidence="4 6">Amino-acid degradation; L-kynurenine degradation; L-alanine and anthranilate from L-kynurenine: step 1/1.</text>
</comment>
<feature type="binding site" evidence="4">
    <location>
        <position position="265"/>
    </location>
    <ligand>
        <name>pyridoxal 5'-phosphate</name>
        <dbReference type="ChEBI" id="CHEBI:597326"/>
    </ligand>
</feature>
<organism evidence="7 8">
    <name type="scientific">Arthrobacter woluwensis</name>
    <dbReference type="NCBI Taxonomy" id="156980"/>
    <lineage>
        <taxon>Bacteria</taxon>
        <taxon>Bacillati</taxon>
        <taxon>Actinomycetota</taxon>
        <taxon>Actinomycetes</taxon>
        <taxon>Micrococcales</taxon>
        <taxon>Micrococcaceae</taxon>
        <taxon>Arthrobacter</taxon>
    </lineage>
</organism>
<comment type="function">
    <text evidence="4 6">Catalyzes the cleavage of L-kynurenine (L-Kyn) and L-3-hydroxykynurenine (L-3OHKyn) into anthranilic acid (AA) and 3-hydroxyanthranilic acid (3-OHAA), respectively.</text>
</comment>